<dbReference type="Gene3D" id="2.40.50.100">
    <property type="match status" value="2"/>
</dbReference>
<feature type="region of interest" description="Disordered" evidence="2">
    <location>
        <begin position="577"/>
        <end position="608"/>
    </location>
</feature>
<protein>
    <submittedName>
        <fullName evidence="6">HlyD family efflux transporter periplasmic adaptor subunit</fullName>
    </submittedName>
</protein>
<dbReference type="Pfam" id="PF25990">
    <property type="entry name" value="Beta-barrel_YknX"/>
    <property type="match status" value="1"/>
</dbReference>
<organism evidence="6 7">
    <name type="scientific">Candidatus Enterocloster faecavium</name>
    <dbReference type="NCBI Taxonomy" id="2838560"/>
    <lineage>
        <taxon>Bacteria</taxon>
        <taxon>Bacillati</taxon>
        <taxon>Bacillota</taxon>
        <taxon>Clostridia</taxon>
        <taxon>Lachnospirales</taxon>
        <taxon>Lachnospiraceae</taxon>
        <taxon>Enterocloster</taxon>
    </lineage>
</organism>
<reference evidence="6" key="2">
    <citation type="submission" date="2021-04" db="EMBL/GenBank/DDBJ databases">
        <authorList>
            <person name="Gilroy R."/>
        </authorList>
    </citation>
    <scope>NUCLEOTIDE SEQUENCE</scope>
    <source>
        <strain evidence="6">CHK188-4685</strain>
    </source>
</reference>
<dbReference type="PANTHER" id="PTHR30469">
    <property type="entry name" value="MULTIDRUG RESISTANCE PROTEIN MDTA"/>
    <property type="match status" value="1"/>
</dbReference>
<dbReference type="Proteomes" id="UP000886804">
    <property type="component" value="Unassembled WGS sequence"/>
</dbReference>
<evidence type="ECO:0000256" key="3">
    <source>
        <dbReference type="SAM" id="Phobius"/>
    </source>
</evidence>
<dbReference type="Pfam" id="PF25917">
    <property type="entry name" value="BSH_RND"/>
    <property type="match status" value="1"/>
</dbReference>
<evidence type="ECO:0000256" key="1">
    <source>
        <dbReference type="SAM" id="Coils"/>
    </source>
</evidence>
<sequence>MKIQFGSVKEKISEAASKLPGKGKQQESAPAESGTSKPGAKKRKKKKKWLKIVIALVLIAVILISILLWRSAQARQAAAEAETVNTAVVTRQSIASELSSSGTLEAAATYSVTSLVEGEIISADFEEGDQVEKDQVLYEIDHSSMESQLTSSTNRLTRAQEDLTDAQEDYQKALSDYSGNTYKATESGYINTLHIHVGDRVSGNSQLADLYSDDEMKIRIPFLSGEADLIGVGNGATLTLVDTGEQIAGTVTAIANREQALTGGRLVKYVTITVQNPGGLTDVMRATAQIGEFIGSEDGTFTAAIDTTMTADLSSSVEVEELLVNEGDYVTKGTPIFRMTADSASDLLKSYSDAVQQAEESVETAENNLETTQDSYDNYTIKAPIAGQVIAKNYNVGETITRDSNSENTLVIIYDLSSLTFEMSIDELDVRQVQVGQPVVVTADAFEGETFSGTVTNVSLESSYSNGVTTYPVTVTMNDGLDELLPGMNVDGVITLDQADDVLTIPVDALMRGNQVYVQDDSVTEAHGPVPAGFRAVEVETGLMNDSYVEITSGLEEGDVVYVAESTQTSGFMMMPGGGMGGGPGGAPGGGAPGGGGPGGGGPGGGRR</sequence>
<evidence type="ECO:0000256" key="2">
    <source>
        <dbReference type="SAM" id="MobiDB-lite"/>
    </source>
</evidence>
<dbReference type="EMBL" id="DWYS01000099">
    <property type="protein sequence ID" value="HJB07845.1"/>
    <property type="molecule type" value="Genomic_DNA"/>
</dbReference>
<keyword evidence="3" id="KW-1133">Transmembrane helix</keyword>
<name>A0A9D2L8B1_9FIRM</name>
<dbReference type="GO" id="GO:0015562">
    <property type="term" value="F:efflux transmembrane transporter activity"/>
    <property type="evidence" value="ECO:0007669"/>
    <property type="project" value="TreeGrafter"/>
</dbReference>
<dbReference type="InterPro" id="IPR058625">
    <property type="entry name" value="MdtA-like_BSH"/>
</dbReference>
<dbReference type="InterPro" id="IPR058636">
    <property type="entry name" value="Beta-barrel_YknX"/>
</dbReference>
<evidence type="ECO:0000259" key="4">
    <source>
        <dbReference type="Pfam" id="PF25917"/>
    </source>
</evidence>
<reference evidence="6" key="1">
    <citation type="journal article" date="2021" name="PeerJ">
        <title>Extensive microbial diversity within the chicken gut microbiome revealed by metagenomics and culture.</title>
        <authorList>
            <person name="Gilroy R."/>
            <person name="Ravi A."/>
            <person name="Getino M."/>
            <person name="Pursley I."/>
            <person name="Horton D.L."/>
            <person name="Alikhan N.F."/>
            <person name="Baker D."/>
            <person name="Gharbi K."/>
            <person name="Hall N."/>
            <person name="Watson M."/>
            <person name="Adriaenssens E.M."/>
            <person name="Foster-Nyarko E."/>
            <person name="Jarju S."/>
            <person name="Secka A."/>
            <person name="Antonio M."/>
            <person name="Oren A."/>
            <person name="Chaudhuri R.R."/>
            <person name="La Ragione R."/>
            <person name="Hildebrand F."/>
            <person name="Pallen M.J."/>
        </authorList>
    </citation>
    <scope>NUCLEOTIDE SEQUENCE</scope>
    <source>
        <strain evidence="6">CHK188-4685</strain>
    </source>
</reference>
<dbReference type="Gene3D" id="2.40.420.20">
    <property type="match status" value="1"/>
</dbReference>
<feature type="domain" description="Multidrug resistance protein MdtA-like barrel-sandwich hybrid" evidence="4">
    <location>
        <begin position="111"/>
        <end position="409"/>
    </location>
</feature>
<dbReference type="GO" id="GO:1990281">
    <property type="term" value="C:efflux pump complex"/>
    <property type="evidence" value="ECO:0007669"/>
    <property type="project" value="TreeGrafter"/>
</dbReference>
<evidence type="ECO:0000313" key="6">
    <source>
        <dbReference type="EMBL" id="HJB07845.1"/>
    </source>
</evidence>
<evidence type="ECO:0000259" key="5">
    <source>
        <dbReference type="Pfam" id="PF25990"/>
    </source>
</evidence>
<evidence type="ECO:0000313" key="7">
    <source>
        <dbReference type="Proteomes" id="UP000886804"/>
    </source>
</evidence>
<feature type="transmembrane region" description="Helical" evidence="3">
    <location>
        <begin position="49"/>
        <end position="69"/>
    </location>
</feature>
<keyword evidence="3" id="KW-0472">Membrane</keyword>
<dbReference type="PANTHER" id="PTHR30469:SF33">
    <property type="entry name" value="SLR1207 PROTEIN"/>
    <property type="match status" value="1"/>
</dbReference>
<dbReference type="AlphaFoldDB" id="A0A9D2L8B1"/>
<feature type="region of interest" description="Disordered" evidence="2">
    <location>
        <begin position="14"/>
        <end position="42"/>
    </location>
</feature>
<proteinExistence type="predicted"/>
<dbReference type="SUPFAM" id="SSF111369">
    <property type="entry name" value="HlyD-like secretion proteins"/>
    <property type="match status" value="2"/>
</dbReference>
<dbReference type="Gene3D" id="2.40.30.170">
    <property type="match status" value="1"/>
</dbReference>
<feature type="coiled-coil region" evidence="1">
    <location>
        <begin position="149"/>
        <end position="176"/>
    </location>
</feature>
<keyword evidence="3" id="KW-0812">Transmembrane</keyword>
<accession>A0A9D2L8B1</accession>
<gene>
    <name evidence="6" type="ORF">H9716_08270</name>
</gene>
<keyword evidence="1" id="KW-0175">Coiled coil</keyword>
<feature type="domain" description="YknX-like beta-barrel" evidence="5">
    <location>
        <begin position="422"/>
        <end position="490"/>
    </location>
</feature>
<feature type="coiled-coil region" evidence="1">
    <location>
        <begin position="341"/>
        <end position="382"/>
    </location>
</feature>
<comment type="caution">
    <text evidence="6">The sequence shown here is derived from an EMBL/GenBank/DDBJ whole genome shotgun (WGS) entry which is preliminary data.</text>
</comment>